<accession>A0A9P4XXC9</accession>
<dbReference type="EMBL" id="MU032350">
    <property type="protein sequence ID" value="KAF3762300.1"/>
    <property type="molecule type" value="Genomic_DNA"/>
</dbReference>
<comment type="caution">
    <text evidence="2">The sequence shown here is derived from an EMBL/GenBank/DDBJ whole genome shotgun (WGS) entry which is preliminary data.</text>
</comment>
<dbReference type="Proteomes" id="UP000803844">
    <property type="component" value="Unassembled WGS sequence"/>
</dbReference>
<dbReference type="GeneID" id="63837905"/>
<dbReference type="AlphaFoldDB" id="A0A9P4XXC9"/>
<sequence length="115" mass="12540">MVPPWHAPMSDSSSTLESTAETILPHEILGPRRPHSICFCSDRLITPMNSEQNAFQQGATRGLEKSLEQMWLKSSTSRMVQQYGGAGGESVGQGIPIQVPKPTRTLEGPSRLHGN</sequence>
<evidence type="ECO:0000256" key="1">
    <source>
        <dbReference type="SAM" id="MobiDB-lite"/>
    </source>
</evidence>
<name>A0A9P4XXC9_CRYP1</name>
<protein>
    <submittedName>
        <fullName evidence="2">Uncharacterized protein</fullName>
    </submittedName>
</protein>
<organism evidence="2 3">
    <name type="scientific">Cryphonectria parasitica (strain ATCC 38755 / EP155)</name>
    <dbReference type="NCBI Taxonomy" id="660469"/>
    <lineage>
        <taxon>Eukaryota</taxon>
        <taxon>Fungi</taxon>
        <taxon>Dikarya</taxon>
        <taxon>Ascomycota</taxon>
        <taxon>Pezizomycotina</taxon>
        <taxon>Sordariomycetes</taxon>
        <taxon>Sordariomycetidae</taxon>
        <taxon>Diaporthales</taxon>
        <taxon>Cryphonectriaceae</taxon>
        <taxon>Cryphonectria-Endothia species complex</taxon>
        <taxon>Cryphonectria</taxon>
    </lineage>
</organism>
<dbReference type="RefSeq" id="XP_040773279.1">
    <property type="nucleotide sequence ID" value="XM_040920776.1"/>
</dbReference>
<feature type="region of interest" description="Disordered" evidence="1">
    <location>
        <begin position="83"/>
        <end position="115"/>
    </location>
</feature>
<evidence type="ECO:0000313" key="2">
    <source>
        <dbReference type="EMBL" id="KAF3762300.1"/>
    </source>
</evidence>
<keyword evidence="3" id="KW-1185">Reference proteome</keyword>
<evidence type="ECO:0000313" key="3">
    <source>
        <dbReference type="Proteomes" id="UP000803844"/>
    </source>
</evidence>
<gene>
    <name evidence="2" type="ORF">M406DRAFT_332680</name>
</gene>
<proteinExistence type="predicted"/>
<reference evidence="2" key="1">
    <citation type="journal article" date="2020" name="Phytopathology">
        <title>Genome sequence of the chestnut blight fungus Cryphonectria parasitica EP155: A fundamental resource for an archetypical invasive plant pathogen.</title>
        <authorList>
            <person name="Crouch J.A."/>
            <person name="Dawe A."/>
            <person name="Aerts A."/>
            <person name="Barry K."/>
            <person name="Churchill A.C.L."/>
            <person name="Grimwood J."/>
            <person name="Hillman B."/>
            <person name="Milgroom M.G."/>
            <person name="Pangilinan J."/>
            <person name="Smith M."/>
            <person name="Salamov A."/>
            <person name="Schmutz J."/>
            <person name="Yadav J."/>
            <person name="Grigoriev I.V."/>
            <person name="Nuss D."/>
        </authorList>
    </citation>
    <scope>NUCLEOTIDE SEQUENCE</scope>
    <source>
        <strain evidence="2">EP155</strain>
    </source>
</reference>